<organism evidence="1 2">
    <name type="scientific">Dendrolimus kikuchii</name>
    <dbReference type="NCBI Taxonomy" id="765133"/>
    <lineage>
        <taxon>Eukaryota</taxon>
        <taxon>Metazoa</taxon>
        <taxon>Ecdysozoa</taxon>
        <taxon>Arthropoda</taxon>
        <taxon>Hexapoda</taxon>
        <taxon>Insecta</taxon>
        <taxon>Pterygota</taxon>
        <taxon>Neoptera</taxon>
        <taxon>Endopterygota</taxon>
        <taxon>Lepidoptera</taxon>
        <taxon>Glossata</taxon>
        <taxon>Ditrysia</taxon>
        <taxon>Bombycoidea</taxon>
        <taxon>Lasiocampidae</taxon>
        <taxon>Dendrolimus</taxon>
    </lineage>
</organism>
<dbReference type="EMBL" id="CM034406">
    <property type="protein sequence ID" value="KAJ0173033.1"/>
    <property type="molecule type" value="Genomic_DNA"/>
</dbReference>
<name>A0ACC1CN71_9NEOP</name>
<gene>
    <name evidence="1" type="ORF">K1T71_011209</name>
</gene>
<evidence type="ECO:0000313" key="2">
    <source>
        <dbReference type="Proteomes" id="UP000824533"/>
    </source>
</evidence>
<keyword evidence="2" id="KW-1185">Reference proteome</keyword>
<comment type="caution">
    <text evidence="1">The sequence shown here is derived from an EMBL/GenBank/DDBJ whole genome shotgun (WGS) entry which is preliminary data.</text>
</comment>
<sequence length="147" mass="17246">MKSRTTETSITEEKTDEQSELEEFPLTKSLGYSINKNLDQIKKMMGNDRLNQEYAEQYFDMMRISRETFEKFDDEEETRPKRAGSNTLIAKHGIPDRRRSASHFPSAAGQRRQRSQATRREKLKSQGLKSHLLHTKHVLDYDDESHL</sequence>
<protein>
    <submittedName>
        <fullName evidence="1">Uncharacterized protein</fullName>
    </submittedName>
</protein>
<accession>A0ACC1CN71</accession>
<proteinExistence type="predicted"/>
<evidence type="ECO:0000313" key="1">
    <source>
        <dbReference type="EMBL" id="KAJ0173033.1"/>
    </source>
</evidence>
<dbReference type="Proteomes" id="UP000824533">
    <property type="component" value="Linkage Group LG20"/>
</dbReference>
<reference evidence="1 2" key="1">
    <citation type="journal article" date="2021" name="Front. Genet.">
        <title>Chromosome-Level Genome Assembly Reveals Significant Gene Expansion in the Toll and IMD Signaling Pathways of Dendrolimus kikuchii.</title>
        <authorList>
            <person name="Zhou J."/>
            <person name="Wu P."/>
            <person name="Xiong Z."/>
            <person name="Liu N."/>
            <person name="Zhao N."/>
            <person name="Ji M."/>
            <person name="Qiu Y."/>
            <person name="Yang B."/>
        </authorList>
    </citation>
    <scope>NUCLEOTIDE SEQUENCE [LARGE SCALE GENOMIC DNA]</scope>
    <source>
        <strain evidence="1">Ann1</strain>
    </source>
</reference>